<dbReference type="EMBL" id="BARS01015385">
    <property type="protein sequence ID" value="GAF89860.1"/>
    <property type="molecule type" value="Genomic_DNA"/>
</dbReference>
<evidence type="ECO:0000313" key="1">
    <source>
        <dbReference type="EMBL" id="GAF89860.1"/>
    </source>
</evidence>
<proteinExistence type="predicted"/>
<gene>
    <name evidence="1" type="ORF">S01H1_25464</name>
</gene>
<protein>
    <recommendedName>
        <fullName evidence="2">CHAD domain-containing protein</fullName>
    </recommendedName>
</protein>
<comment type="caution">
    <text evidence="1">The sequence shown here is derived from an EMBL/GenBank/DDBJ whole genome shotgun (WGS) entry which is preliminary data.</text>
</comment>
<reference evidence="1" key="1">
    <citation type="journal article" date="2014" name="Front. Microbiol.">
        <title>High frequency of phylogenetically diverse reductive dehalogenase-homologous genes in deep subseafloor sedimentary metagenomes.</title>
        <authorList>
            <person name="Kawai M."/>
            <person name="Futagami T."/>
            <person name="Toyoda A."/>
            <person name="Takaki Y."/>
            <person name="Nishi S."/>
            <person name="Hori S."/>
            <person name="Arai W."/>
            <person name="Tsubouchi T."/>
            <person name="Morono Y."/>
            <person name="Uchiyama I."/>
            <person name="Ito T."/>
            <person name="Fujiyama A."/>
            <person name="Inagaki F."/>
            <person name="Takami H."/>
        </authorList>
    </citation>
    <scope>NUCLEOTIDE SEQUENCE</scope>
    <source>
        <strain evidence="1">Expedition CK06-06</strain>
    </source>
</reference>
<feature type="non-terminal residue" evidence="1">
    <location>
        <position position="1"/>
    </location>
</feature>
<accession>X0UMX7</accession>
<evidence type="ECO:0008006" key="2">
    <source>
        <dbReference type="Google" id="ProtNLM"/>
    </source>
</evidence>
<name>X0UMX7_9ZZZZ</name>
<sequence length="126" mass="13501">GDAPTKALAEVRTEISDLRMAFSEFARSARSDQPSAAREYRVQAKALTTRLRRAVKLAMSAAVGSTDLRDREAALDELLAAYDEAMVAPSVAASLLTMAERQVCLLRQAIGGELSETDGEPDESDG</sequence>
<dbReference type="AlphaFoldDB" id="X0UMX7"/>
<organism evidence="1">
    <name type="scientific">marine sediment metagenome</name>
    <dbReference type="NCBI Taxonomy" id="412755"/>
    <lineage>
        <taxon>unclassified sequences</taxon>
        <taxon>metagenomes</taxon>
        <taxon>ecological metagenomes</taxon>
    </lineage>
</organism>